<evidence type="ECO:0000256" key="3">
    <source>
        <dbReference type="ARBA" id="ARBA00022833"/>
    </source>
</evidence>
<keyword evidence="2 4" id="KW-0863">Zinc-finger</keyword>
<keyword evidence="6" id="KW-1185">Reference proteome</keyword>
<dbReference type="InterPro" id="IPR002893">
    <property type="entry name" value="Znf_MYND"/>
</dbReference>
<dbReference type="OrthoDB" id="5282002at2759"/>
<dbReference type="Gene3D" id="6.10.140.2220">
    <property type="match status" value="2"/>
</dbReference>
<dbReference type="RefSeq" id="XP_034232971.1">
    <property type="nucleotide sequence ID" value="XM_034377080.1"/>
</dbReference>
<evidence type="ECO:0000256" key="2">
    <source>
        <dbReference type="ARBA" id="ARBA00022771"/>
    </source>
</evidence>
<proteinExistence type="predicted"/>
<keyword evidence="1" id="KW-0479">Metal-binding</keyword>
<dbReference type="Pfam" id="PF01753">
    <property type="entry name" value="zf-MYND"/>
    <property type="match status" value="1"/>
</dbReference>
<name>A0A6P8Y9W3_THRPL</name>
<dbReference type="InParanoid" id="A0A6P8Y9W3"/>
<dbReference type="PANTHER" id="PTHR28069:SF2">
    <property type="entry name" value="GH20023P"/>
    <property type="match status" value="1"/>
</dbReference>
<evidence type="ECO:0000313" key="7">
    <source>
        <dbReference type="RefSeq" id="XP_034232971.1"/>
    </source>
</evidence>
<evidence type="ECO:0000259" key="5">
    <source>
        <dbReference type="PROSITE" id="PS50865"/>
    </source>
</evidence>
<dbReference type="KEGG" id="tpal:117640546"/>
<dbReference type="GeneID" id="117640546"/>
<protein>
    <recommendedName>
        <fullName evidence="5">MYND-type domain-containing protein</fullName>
    </recommendedName>
</protein>
<organism evidence="7">
    <name type="scientific">Thrips palmi</name>
    <name type="common">Melon thrips</name>
    <dbReference type="NCBI Taxonomy" id="161013"/>
    <lineage>
        <taxon>Eukaryota</taxon>
        <taxon>Metazoa</taxon>
        <taxon>Ecdysozoa</taxon>
        <taxon>Arthropoda</taxon>
        <taxon>Hexapoda</taxon>
        <taxon>Insecta</taxon>
        <taxon>Pterygota</taxon>
        <taxon>Neoptera</taxon>
        <taxon>Paraneoptera</taxon>
        <taxon>Thysanoptera</taxon>
        <taxon>Terebrantia</taxon>
        <taxon>Thripoidea</taxon>
        <taxon>Thripidae</taxon>
        <taxon>Thrips</taxon>
    </lineage>
</organism>
<keyword evidence="3" id="KW-0862">Zinc</keyword>
<dbReference type="PROSITE" id="PS50865">
    <property type="entry name" value="ZF_MYND_2"/>
    <property type="match status" value="1"/>
</dbReference>
<dbReference type="GO" id="GO:0008270">
    <property type="term" value="F:zinc ion binding"/>
    <property type="evidence" value="ECO:0007669"/>
    <property type="project" value="UniProtKB-KW"/>
</dbReference>
<accession>A0A6P8Y9W3</accession>
<dbReference type="SUPFAM" id="SSF144232">
    <property type="entry name" value="HIT/MYND zinc finger-like"/>
    <property type="match status" value="2"/>
</dbReference>
<evidence type="ECO:0000256" key="1">
    <source>
        <dbReference type="ARBA" id="ARBA00022723"/>
    </source>
</evidence>
<reference evidence="7" key="1">
    <citation type="submission" date="2025-08" db="UniProtKB">
        <authorList>
            <consortium name="RefSeq"/>
        </authorList>
    </citation>
    <scope>IDENTIFICATION</scope>
    <source>
        <tissue evidence="7">Total insect</tissue>
    </source>
</reference>
<evidence type="ECO:0000313" key="6">
    <source>
        <dbReference type="Proteomes" id="UP000515158"/>
    </source>
</evidence>
<dbReference type="Proteomes" id="UP000515158">
    <property type="component" value="Unplaced"/>
</dbReference>
<dbReference type="AlphaFoldDB" id="A0A6P8Y9W3"/>
<feature type="domain" description="MYND-type" evidence="5">
    <location>
        <begin position="30"/>
        <end position="74"/>
    </location>
</feature>
<dbReference type="InterPro" id="IPR046824">
    <property type="entry name" value="Mss51-like_C"/>
</dbReference>
<dbReference type="PROSITE" id="PS01360">
    <property type="entry name" value="ZF_MYND_1"/>
    <property type="match status" value="2"/>
</dbReference>
<dbReference type="Pfam" id="PF20179">
    <property type="entry name" value="MSS51_C"/>
    <property type="match status" value="1"/>
</dbReference>
<evidence type="ECO:0000256" key="4">
    <source>
        <dbReference type="PROSITE-ProRule" id="PRU00134"/>
    </source>
</evidence>
<gene>
    <name evidence="7" type="primary">LOC117640546</name>
</gene>
<sequence length="451" mass="51544">MAGPSGPGSGPLPADKQSLKHLAFFYATVCAVCDDPCLSVDGLSLLKTCGGCHLISYCGEEHQKQHWKFHKEMCIMLKHTLKKMGANKIRGYRINDDLEERNDMFTENAFGFNTYRYYLYFNVRKQIRRSLSTAESRMILYPRMCNICYSNDVKQLRVCSKCLCVSYCSEDHKEKDKDRHSKDCPELKVCFEIDKSLLEAVGFGDIPLSDPMSADFLQTSCLEKIKKYSESLLENLGTIEGRVLTDVMSAPMTIVHTVYSLDLASNKVLSVELVGAGGFEMQYFEKWEQLLHWLPGLEKLTLTFVGPDVGDFESNLKLCGSCISRNVDLKIVRSSQLYHEFINVQSRPDLIVAFNAGFTENIQSKIKDTWKETIPEILKRNCPLLVTSYTHKESKNDLSRVQGLVKDVNVIMECQKNIFSASKPLQDWEQHDDETVPQVYYKNYYLFTVRS</sequence>
<dbReference type="PANTHER" id="PTHR28069">
    <property type="entry name" value="GH20023P"/>
    <property type="match status" value="1"/>
</dbReference>